<feature type="compositionally biased region" description="Polar residues" evidence="1">
    <location>
        <begin position="274"/>
        <end position="294"/>
    </location>
</feature>
<dbReference type="AlphaFoldDB" id="A0A5A9NM38"/>
<dbReference type="EMBL" id="SOYY01000016">
    <property type="protein sequence ID" value="KAA0709991.1"/>
    <property type="molecule type" value="Genomic_DNA"/>
</dbReference>
<protein>
    <submittedName>
        <fullName evidence="2">Protein OSCP1</fullName>
    </submittedName>
</protein>
<evidence type="ECO:0000313" key="3">
    <source>
        <dbReference type="Proteomes" id="UP000324632"/>
    </source>
</evidence>
<evidence type="ECO:0000313" key="2">
    <source>
        <dbReference type="EMBL" id="KAA0709991.1"/>
    </source>
</evidence>
<name>A0A5A9NM38_9TELE</name>
<evidence type="ECO:0000256" key="1">
    <source>
        <dbReference type="SAM" id="MobiDB-lite"/>
    </source>
</evidence>
<dbReference type="Pfam" id="PF10188">
    <property type="entry name" value="Oscp1"/>
    <property type="match status" value="1"/>
</dbReference>
<feature type="region of interest" description="Disordered" evidence="1">
    <location>
        <begin position="274"/>
        <end position="298"/>
    </location>
</feature>
<comment type="caution">
    <text evidence="2">The sequence shown here is derived from an EMBL/GenBank/DDBJ whole genome shotgun (WGS) entry which is preliminary data.</text>
</comment>
<dbReference type="GO" id="GO:0005886">
    <property type="term" value="C:plasma membrane"/>
    <property type="evidence" value="ECO:0007669"/>
    <property type="project" value="TreeGrafter"/>
</dbReference>
<organism evidence="2 3">
    <name type="scientific">Triplophysa tibetana</name>
    <dbReference type="NCBI Taxonomy" id="1572043"/>
    <lineage>
        <taxon>Eukaryota</taxon>
        <taxon>Metazoa</taxon>
        <taxon>Chordata</taxon>
        <taxon>Craniata</taxon>
        <taxon>Vertebrata</taxon>
        <taxon>Euteleostomi</taxon>
        <taxon>Actinopterygii</taxon>
        <taxon>Neopterygii</taxon>
        <taxon>Teleostei</taxon>
        <taxon>Ostariophysi</taxon>
        <taxon>Cypriniformes</taxon>
        <taxon>Nemacheilidae</taxon>
        <taxon>Triplophysa</taxon>
    </lineage>
</organism>
<dbReference type="GO" id="GO:0005737">
    <property type="term" value="C:cytoplasm"/>
    <property type="evidence" value="ECO:0007669"/>
    <property type="project" value="TreeGrafter"/>
</dbReference>
<dbReference type="PANTHER" id="PTHR21439:SF0">
    <property type="entry name" value="PROTEIN OSCP1"/>
    <property type="match status" value="1"/>
</dbReference>
<gene>
    <name evidence="2" type="ORF">E1301_Tti018106</name>
</gene>
<sequence>MRSGPTGHYVTSWGSTEASCSAFLAKGMSQRTLPLLIINLGGEMLYILDQRLRAQDERDDKTQRVMNDIAAALFSKTFLEEILKPQDVFTHRALRTVLTRIAHASIMRLNPASMDKLYDLMTMAFKYQILLCTRPRDLLLITFNHTDGIKGLVKDSHNLVNQINEAQRQLIELYTPLSDGEFQLIRHTLLVLFQDMQTRVSIFLEEKIQNPNGRFVLSTSGPVPYGYEVPGSIRWFTKGREVRRTVFPSGENYTRALNDASFNLSGDRVTHLGTNMYTKASPGDSQPSDTSNSTRKQKQVEYAPNLLATEELNFLAKLMGGMEVQKLSNADAGFKVNLLTLEQEDEGICVVEGAEQQSPKVINIQAIQDQLVNTELARIAGEFSKDGSPTERHLNKGDDLLAMMDDM</sequence>
<reference evidence="2 3" key="1">
    <citation type="journal article" date="2019" name="Mol. Ecol. Resour.">
        <title>Chromosome-level genome assembly of Triplophysa tibetana, a fish adapted to the harsh high-altitude environment of the Tibetan Plateau.</title>
        <authorList>
            <person name="Yang X."/>
            <person name="Liu H."/>
            <person name="Ma Z."/>
            <person name="Zou Y."/>
            <person name="Zou M."/>
            <person name="Mao Y."/>
            <person name="Li X."/>
            <person name="Wang H."/>
            <person name="Chen T."/>
            <person name="Wang W."/>
            <person name="Yang R."/>
        </authorList>
    </citation>
    <scope>NUCLEOTIDE SEQUENCE [LARGE SCALE GENOMIC DNA]</scope>
    <source>
        <strain evidence="2">TTIB1903HZAU</strain>
        <tissue evidence="2">Muscle</tissue>
    </source>
</reference>
<accession>A0A5A9NM38</accession>
<dbReference type="InterPro" id="IPR019332">
    <property type="entry name" value="OSCP1"/>
</dbReference>
<dbReference type="PANTHER" id="PTHR21439">
    <property type="entry name" value="OXIDORED-NITRO DOMAIN-CONTAINING PROTEIN"/>
    <property type="match status" value="1"/>
</dbReference>
<dbReference type="Proteomes" id="UP000324632">
    <property type="component" value="Chromosome 16"/>
</dbReference>
<keyword evidence="3" id="KW-1185">Reference proteome</keyword>
<proteinExistence type="predicted"/>